<proteinExistence type="predicted"/>
<protein>
    <submittedName>
        <fullName evidence="2">Uncharacterized protein</fullName>
    </submittedName>
</protein>
<name>A0ABQ1CR79_STRDI</name>
<sequence length="70" mass="7625">MAGALPPNFEVLAAENRRRTSQREGTSVQVDDATLIAKRHPWGADSLNTNPLHAGTMSLFQPAVRIEQLA</sequence>
<keyword evidence="3" id="KW-1185">Reference proteome</keyword>
<evidence type="ECO:0000313" key="3">
    <source>
        <dbReference type="Proteomes" id="UP000472710"/>
    </source>
</evidence>
<accession>A0ABQ1CR79</accession>
<gene>
    <name evidence="2" type="ORF">Sdia_35650</name>
</gene>
<feature type="region of interest" description="Disordered" evidence="1">
    <location>
        <begin position="1"/>
        <end position="28"/>
    </location>
</feature>
<evidence type="ECO:0000256" key="1">
    <source>
        <dbReference type="SAM" id="MobiDB-lite"/>
    </source>
</evidence>
<organism evidence="2 3">
    <name type="scientific">Streptomyces diastaticus subsp. diastaticus</name>
    <dbReference type="NCBI Taxonomy" id="68040"/>
    <lineage>
        <taxon>Bacteria</taxon>
        <taxon>Bacillati</taxon>
        <taxon>Actinomycetota</taxon>
        <taxon>Actinomycetes</taxon>
        <taxon>Kitasatosporales</taxon>
        <taxon>Streptomycetaceae</taxon>
        <taxon>Streptomyces</taxon>
        <taxon>Streptomyces diastaticus group</taxon>
    </lineage>
</organism>
<dbReference type="EMBL" id="BLLN01000003">
    <property type="protein sequence ID" value="GFH72797.1"/>
    <property type="molecule type" value="Genomic_DNA"/>
</dbReference>
<evidence type="ECO:0000313" key="2">
    <source>
        <dbReference type="EMBL" id="GFH72797.1"/>
    </source>
</evidence>
<comment type="caution">
    <text evidence="2">The sequence shown here is derived from an EMBL/GenBank/DDBJ whole genome shotgun (WGS) entry which is preliminary data.</text>
</comment>
<reference evidence="2 3" key="1">
    <citation type="submission" date="2020-02" db="EMBL/GenBank/DDBJ databases">
        <title>Whole genome shotgun sequence of Streptomyces diastaticus subsp. diastaticus NBRC 13412.</title>
        <authorList>
            <person name="Ichikawa N."/>
            <person name="Komaki H."/>
            <person name="Tamura T."/>
        </authorList>
    </citation>
    <scope>NUCLEOTIDE SEQUENCE [LARGE SCALE GENOMIC DNA]</scope>
    <source>
        <strain evidence="2 3">NBRC 13412</strain>
    </source>
</reference>
<dbReference type="Proteomes" id="UP000472710">
    <property type="component" value="Unassembled WGS sequence"/>
</dbReference>